<accession>A0A2T6KDL7</accession>
<dbReference type="AlphaFoldDB" id="A0A2T6KDL7"/>
<keyword evidence="3" id="KW-1185">Reference proteome</keyword>
<evidence type="ECO:0000256" key="1">
    <source>
        <dbReference type="SAM" id="Phobius"/>
    </source>
</evidence>
<dbReference type="EMBL" id="QBUD01000008">
    <property type="protein sequence ID" value="PUB13093.1"/>
    <property type="molecule type" value="Genomic_DNA"/>
</dbReference>
<sequence length="328" mass="37539">MNMIRIQPQFLAFGSGLLLLILSFWLTAERLISIGILDASLTSENIMTRKVAQFEVSAAKYILLVLALSIMIISMRWKSIEKLEGYQKFMSRDLRYPLAYERILRTVIDRSLLTMLILIISSLIYIAISETIFSEVTIGFINAEDGLIEYGSALMLLMASLIALINSFSREMRPSSRGFFIFLTLLFFAMCGEEVSWGQRIFGFETPKALAEVNVQEELNLHNMFGYFFDHLFILLFFLWGCVLPAIYHITQTGQQILRWLGIPLPSIGLSIAMLLITLYQGQIVYAFFDPVIFLLIPEVREFFSATAFLLMMLQSYGGFRSSREYSN</sequence>
<organism evidence="2 3">
    <name type="scientific">Yoonia sediminilitoris</name>
    <dbReference type="NCBI Taxonomy" id="1286148"/>
    <lineage>
        <taxon>Bacteria</taxon>
        <taxon>Pseudomonadati</taxon>
        <taxon>Pseudomonadota</taxon>
        <taxon>Alphaproteobacteria</taxon>
        <taxon>Rhodobacterales</taxon>
        <taxon>Paracoccaceae</taxon>
        <taxon>Yoonia</taxon>
    </lineage>
</organism>
<evidence type="ECO:0000313" key="3">
    <source>
        <dbReference type="Proteomes" id="UP000244523"/>
    </source>
</evidence>
<keyword evidence="1" id="KW-0812">Transmembrane</keyword>
<feature type="transmembrane region" description="Helical" evidence="1">
    <location>
        <begin position="148"/>
        <end position="166"/>
    </location>
</feature>
<feature type="transmembrane region" description="Helical" evidence="1">
    <location>
        <begin position="260"/>
        <end position="280"/>
    </location>
</feature>
<feature type="transmembrane region" description="Helical" evidence="1">
    <location>
        <begin position="54"/>
        <end position="73"/>
    </location>
</feature>
<gene>
    <name evidence="2" type="ORF">C8N45_10813</name>
</gene>
<proteinExistence type="predicted"/>
<feature type="transmembrane region" description="Helical" evidence="1">
    <location>
        <begin position="178"/>
        <end position="197"/>
    </location>
</feature>
<protein>
    <submittedName>
        <fullName evidence="2">Uncharacterized protein</fullName>
    </submittedName>
</protein>
<reference evidence="2 3" key="1">
    <citation type="submission" date="2018-04" db="EMBL/GenBank/DDBJ databases">
        <title>Genomic Encyclopedia of Archaeal and Bacterial Type Strains, Phase II (KMG-II): from individual species to whole genera.</title>
        <authorList>
            <person name="Goeker M."/>
        </authorList>
    </citation>
    <scope>NUCLEOTIDE SEQUENCE [LARGE SCALE GENOMIC DNA]</scope>
    <source>
        <strain evidence="2 3">DSM 29955</strain>
    </source>
</reference>
<feature type="transmembrane region" description="Helical" evidence="1">
    <location>
        <begin position="224"/>
        <end position="248"/>
    </location>
</feature>
<keyword evidence="1" id="KW-0472">Membrane</keyword>
<dbReference type="Proteomes" id="UP000244523">
    <property type="component" value="Unassembled WGS sequence"/>
</dbReference>
<name>A0A2T6KDL7_9RHOB</name>
<feature type="transmembrane region" description="Helical" evidence="1">
    <location>
        <begin position="292"/>
        <end position="314"/>
    </location>
</feature>
<keyword evidence="1" id="KW-1133">Transmembrane helix</keyword>
<comment type="caution">
    <text evidence="2">The sequence shown here is derived from an EMBL/GenBank/DDBJ whole genome shotgun (WGS) entry which is preliminary data.</text>
</comment>
<feature type="transmembrane region" description="Helical" evidence="1">
    <location>
        <begin position="111"/>
        <end position="128"/>
    </location>
</feature>
<evidence type="ECO:0000313" key="2">
    <source>
        <dbReference type="EMBL" id="PUB13093.1"/>
    </source>
</evidence>